<keyword evidence="4" id="KW-1185">Reference proteome</keyword>
<accession>A0A9R1PY18</accession>
<evidence type="ECO:0000313" key="3">
    <source>
        <dbReference type="EMBL" id="VAH51752.1"/>
    </source>
</evidence>
<evidence type="ECO:0000256" key="2">
    <source>
        <dbReference type="SAM" id="SignalP"/>
    </source>
</evidence>
<dbReference type="SUPFAM" id="SSF101148">
    <property type="entry name" value="Plant invertase/pectin methylesterase inhibitor"/>
    <property type="match status" value="1"/>
</dbReference>
<feature type="signal peptide" evidence="2">
    <location>
        <begin position="1"/>
        <end position="22"/>
    </location>
</feature>
<evidence type="ECO:0008006" key="5">
    <source>
        <dbReference type="Google" id="ProtNLM"/>
    </source>
</evidence>
<reference evidence="3 4" key="1">
    <citation type="submission" date="2017-09" db="EMBL/GenBank/DDBJ databases">
        <authorList>
            <consortium name="International Durum Wheat Genome Sequencing Consortium (IDWGSC)"/>
            <person name="Milanesi L."/>
        </authorList>
    </citation>
    <scope>NUCLEOTIDE SEQUENCE [LARGE SCALE GENOMIC DNA]</scope>
    <source>
        <strain evidence="4">cv. Svevo</strain>
    </source>
</reference>
<feature type="chain" id="PRO_5040290769" description="Pectinesterase inhibitor domain-containing protein" evidence="2">
    <location>
        <begin position="23"/>
        <end position="180"/>
    </location>
</feature>
<dbReference type="AlphaFoldDB" id="A0A9R1PY18"/>
<dbReference type="Gramene" id="TRITD2Bv1G219680.1">
    <property type="protein sequence ID" value="TRITD2Bv1G219680.1"/>
    <property type="gene ID" value="TRITD2Bv1G219680"/>
</dbReference>
<evidence type="ECO:0000256" key="1">
    <source>
        <dbReference type="SAM" id="MobiDB-lite"/>
    </source>
</evidence>
<keyword evidence="2" id="KW-0732">Signal</keyword>
<feature type="region of interest" description="Disordered" evidence="1">
    <location>
        <begin position="26"/>
        <end position="98"/>
    </location>
</feature>
<proteinExistence type="predicted"/>
<organism evidence="3 4">
    <name type="scientific">Triticum turgidum subsp. durum</name>
    <name type="common">Durum wheat</name>
    <name type="synonym">Triticum durum</name>
    <dbReference type="NCBI Taxonomy" id="4567"/>
    <lineage>
        <taxon>Eukaryota</taxon>
        <taxon>Viridiplantae</taxon>
        <taxon>Streptophyta</taxon>
        <taxon>Embryophyta</taxon>
        <taxon>Tracheophyta</taxon>
        <taxon>Spermatophyta</taxon>
        <taxon>Magnoliopsida</taxon>
        <taxon>Liliopsida</taxon>
        <taxon>Poales</taxon>
        <taxon>Poaceae</taxon>
        <taxon>BOP clade</taxon>
        <taxon>Pooideae</taxon>
        <taxon>Triticodae</taxon>
        <taxon>Triticeae</taxon>
        <taxon>Triticinae</taxon>
        <taxon>Triticum</taxon>
    </lineage>
</organism>
<protein>
    <recommendedName>
        <fullName evidence="5">Pectinesterase inhibitor domain-containing protein</fullName>
    </recommendedName>
</protein>
<dbReference type="Proteomes" id="UP000324705">
    <property type="component" value="Chromosome 2B"/>
</dbReference>
<evidence type="ECO:0000313" key="4">
    <source>
        <dbReference type="Proteomes" id="UP000324705"/>
    </source>
</evidence>
<dbReference type="EMBL" id="LT934114">
    <property type="protein sequence ID" value="VAH51752.1"/>
    <property type="molecule type" value="Genomic_DNA"/>
</dbReference>
<name>A0A9R1PY18_TRITD</name>
<gene>
    <name evidence="3" type="ORF">TRITD_2Bv1G219680</name>
</gene>
<dbReference type="InterPro" id="IPR035513">
    <property type="entry name" value="Invertase/methylesterase_inhib"/>
</dbReference>
<feature type="compositionally biased region" description="Low complexity" evidence="1">
    <location>
        <begin position="41"/>
        <end position="61"/>
    </location>
</feature>
<sequence>MGPSRALPCCLVLLFLVSSSSASVLLKTRANPSPRTRKKASATTTASSFSRRARAAAPPTSVAWPSSRRSSTERQPRAWSSASTPSGPRRRTRSSRWAWTSAANCTRKPWTSSMLRLKASRRVHRPEGKFDAETNLTGAFDAPDTCETGFSERGLKSPLVAEDAEFTKEVYIAMAVTHSL</sequence>
<dbReference type="Gene3D" id="1.20.140.40">
    <property type="entry name" value="Invertase/pectin methylesterase inhibitor family protein"/>
    <property type="match status" value="1"/>
</dbReference>